<gene>
    <name evidence="2" type="ORF">HLB16_16180</name>
</gene>
<reference evidence="2 3" key="1">
    <citation type="submission" date="2020-05" db="EMBL/GenBank/DDBJ databases">
        <title>MicrobeNet Type strains.</title>
        <authorList>
            <person name="Nicholson A.C."/>
        </authorList>
    </citation>
    <scope>NUCLEOTIDE SEQUENCE [LARGE SCALE GENOMIC DNA]</scope>
    <source>
        <strain evidence="2 3">ATCC 700815</strain>
    </source>
</reference>
<dbReference type="Gene3D" id="3.40.50.410">
    <property type="entry name" value="von Willebrand factor, type A domain"/>
    <property type="match status" value="1"/>
</dbReference>
<dbReference type="PIRSF" id="PIRSF031715">
    <property type="entry name" value="Cob_chel_CobT"/>
    <property type="match status" value="1"/>
</dbReference>
<dbReference type="InterPro" id="IPR036465">
    <property type="entry name" value="vWFA_dom_sf"/>
</dbReference>
<dbReference type="InterPro" id="IPR025861">
    <property type="entry name" value="CobT_VWA_dom"/>
</dbReference>
<dbReference type="PANTHER" id="PTHR41248">
    <property type="entry name" value="NORD PROTEIN"/>
    <property type="match status" value="1"/>
</dbReference>
<dbReference type="Pfam" id="PF11775">
    <property type="entry name" value="CobT_C"/>
    <property type="match status" value="1"/>
</dbReference>
<name>A0A849B9G7_9BURK</name>
<evidence type="ECO:0000313" key="3">
    <source>
        <dbReference type="Proteomes" id="UP000542973"/>
    </source>
</evidence>
<evidence type="ECO:0000313" key="2">
    <source>
        <dbReference type="EMBL" id="NNH12410.1"/>
    </source>
</evidence>
<comment type="caution">
    <text evidence="2">The sequence shown here is derived from an EMBL/GenBank/DDBJ whole genome shotgun (WGS) entry which is preliminary data.</text>
</comment>
<proteinExistence type="predicted"/>
<dbReference type="RefSeq" id="WP_151021901.1">
    <property type="nucleotide sequence ID" value="NZ_BAAAEB010000025.1"/>
</dbReference>
<organism evidence="2 3">
    <name type="scientific">Cupriavidus gilardii</name>
    <dbReference type="NCBI Taxonomy" id="82541"/>
    <lineage>
        <taxon>Bacteria</taxon>
        <taxon>Pseudomonadati</taxon>
        <taxon>Pseudomonadota</taxon>
        <taxon>Betaproteobacteria</taxon>
        <taxon>Burkholderiales</taxon>
        <taxon>Burkholderiaceae</taxon>
        <taxon>Cupriavidus</taxon>
    </lineage>
</organism>
<protein>
    <submittedName>
        <fullName evidence="2">Cobalt chelatase</fullName>
    </submittedName>
</protein>
<dbReference type="SUPFAM" id="SSF53300">
    <property type="entry name" value="vWA-like"/>
    <property type="match status" value="1"/>
</dbReference>
<dbReference type="GO" id="GO:0009236">
    <property type="term" value="P:cobalamin biosynthetic process"/>
    <property type="evidence" value="ECO:0007669"/>
    <property type="project" value="InterPro"/>
</dbReference>
<dbReference type="InterPro" id="IPR006538">
    <property type="entry name" value="CobT"/>
</dbReference>
<sequence length="602" mass="65156">MSTSTSTSAEAADPAAGAIAEPALPPLPAAVQRRREALCAAVLRALAGDAALHYRAGRPWRGQRPLPLQAPHLLTDAGRDSFPDLRGSVDAVALRLRHGDADLHRALRPADPVARLLFELFEQLRCETHLPAGMPGVAANLHARFERWSLAFHRSGLTEGRFGILVYTVAQVVWSRLSGRPVVEETEDLIEATRAAIVPALGTALAGMRRTRADQRAFAEHALAAAEMVAGMLRDDARRAGLADDDGREAHESVRDGFSLLLDFEDEALLQEAGGAGSGGARARANEARAPAYAAFTTRYDRELRAATLARQASLQAWRERLDRRIVGGGINPVRIARTLSSAFALPAADGWSSGDEEGRLDRSRLAQLACAGGQRRIFRQPRLQPRTDAVLAFLIDCSGSMKAHIDQIALLVDVMIRAADAAGLGTEVLGFTTGAWNGGRVARDWQAAGRPPSPGRLNEVCHLVFKDADTSWRRARTGIAALFKADLFREGIDGEAVDWACTRLLSRPQSRRLLVVVSDGSPMDRATAQANGERLLDDHLKDVAARHEAQGRIELMGLGVDLDLSPYYRRHFPLDTTRPLDTAAIDAIARWVGSGGREAQH</sequence>
<dbReference type="EMBL" id="JABEMD010000027">
    <property type="protein sequence ID" value="NNH12410.1"/>
    <property type="molecule type" value="Genomic_DNA"/>
</dbReference>
<dbReference type="PANTHER" id="PTHR41248:SF1">
    <property type="entry name" value="NORD PROTEIN"/>
    <property type="match status" value="1"/>
</dbReference>
<accession>A0A849B9G7</accession>
<evidence type="ECO:0000259" key="1">
    <source>
        <dbReference type="Pfam" id="PF11775"/>
    </source>
</evidence>
<dbReference type="Proteomes" id="UP000542973">
    <property type="component" value="Unassembled WGS sequence"/>
</dbReference>
<dbReference type="AlphaFoldDB" id="A0A849B9G7"/>
<feature type="domain" description="Cobalamin biosynthesis protein CobT VWA" evidence="1">
    <location>
        <begin position="386"/>
        <end position="591"/>
    </location>
</feature>
<dbReference type="InterPro" id="IPR051928">
    <property type="entry name" value="NorD/CobT"/>
</dbReference>
<dbReference type="Pfam" id="PF06213">
    <property type="entry name" value="CobT"/>
    <property type="match status" value="1"/>
</dbReference>